<name>A0A0C3IQ96_PISTI</name>
<evidence type="ECO:0000313" key="1">
    <source>
        <dbReference type="EMBL" id="KIN99127.1"/>
    </source>
</evidence>
<reference evidence="2" key="2">
    <citation type="submission" date="2015-01" db="EMBL/GenBank/DDBJ databases">
        <title>Evolutionary Origins and Diversification of the Mycorrhizal Mutualists.</title>
        <authorList>
            <consortium name="DOE Joint Genome Institute"/>
            <consortium name="Mycorrhizal Genomics Consortium"/>
            <person name="Kohler A."/>
            <person name="Kuo A."/>
            <person name="Nagy L.G."/>
            <person name="Floudas D."/>
            <person name="Copeland A."/>
            <person name="Barry K.W."/>
            <person name="Cichocki N."/>
            <person name="Veneault-Fourrey C."/>
            <person name="LaButti K."/>
            <person name="Lindquist E.A."/>
            <person name="Lipzen A."/>
            <person name="Lundell T."/>
            <person name="Morin E."/>
            <person name="Murat C."/>
            <person name="Riley R."/>
            <person name="Ohm R."/>
            <person name="Sun H."/>
            <person name="Tunlid A."/>
            <person name="Henrissat B."/>
            <person name="Grigoriev I.V."/>
            <person name="Hibbett D.S."/>
            <person name="Martin F."/>
        </authorList>
    </citation>
    <scope>NUCLEOTIDE SEQUENCE [LARGE SCALE GENOMIC DNA]</scope>
    <source>
        <strain evidence="2">Marx 270</strain>
    </source>
</reference>
<protein>
    <submittedName>
        <fullName evidence="1">Uncharacterized protein</fullName>
    </submittedName>
</protein>
<reference evidence="1 2" key="1">
    <citation type="submission" date="2014-04" db="EMBL/GenBank/DDBJ databases">
        <authorList>
            <consortium name="DOE Joint Genome Institute"/>
            <person name="Kuo A."/>
            <person name="Kohler A."/>
            <person name="Costa M.D."/>
            <person name="Nagy L.G."/>
            <person name="Floudas D."/>
            <person name="Copeland A."/>
            <person name="Barry K.W."/>
            <person name="Cichocki N."/>
            <person name="Veneault-Fourrey C."/>
            <person name="LaButti K."/>
            <person name="Lindquist E.A."/>
            <person name="Lipzen A."/>
            <person name="Lundell T."/>
            <person name="Morin E."/>
            <person name="Murat C."/>
            <person name="Sun H."/>
            <person name="Tunlid A."/>
            <person name="Henrissat B."/>
            <person name="Grigoriev I.V."/>
            <person name="Hibbett D.S."/>
            <person name="Martin F."/>
            <person name="Nordberg H.P."/>
            <person name="Cantor M.N."/>
            <person name="Hua S.X."/>
        </authorList>
    </citation>
    <scope>NUCLEOTIDE SEQUENCE [LARGE SCALE GENOMIC DNA]</scope>
    <source>
        <strain evidence="1 2">Marx 270</strain>
    </source>
</reference>
<dbReference type="OrthoDB" id="2751000at2759"/>
<proteinExistence type="predicted"/>
<organism evidence="1 2">
    <name type="scientific">Pisolithus tinctorius Marx 270</name>
    <dbReference type="NCBI Taxonomy" id="870435"/>
    <lineage>
        <taxon>Eukaryota</taxon>
        <taxon>Fungi</taxon>
        <taxon>Dikarya</taxon>
        <taxon>Basidiomycota</taxon>
        <taxon>Agaricomycotina</taxon>
        <taxon>Agaricomycetes</taxon>
        <taxon>Agaricomycetidae</taxon>
        <taxon>Boletales</taxon>
        <taxon>Sclerodermatineae</taxon>
        <taxon>Pisolithaceae</taxon>
        <taxon>Pisolithus</taxon>
    </lineage>
</organism>
<evidence type="ECO:0000313" key="2">
    <source>
        <dbReference type="Proteomes" id="UP000054217"/>
    </source>
</evidence>
<dbReference type="InParanoid" id="A0A0C3IQ96"/>
<dbReference type="AlphaFoldDB" id="A0A0C3IQ96"/>
<gene>
    <name evidence="1" type="ORF">M404DRAFT_30767</name>
</gene>
<dbReference type="STRING" id="870435.A0A0C3IQ96"/>
<sequence>MASIARSFYDYLQQADLHPPDEHWAAMDEVLSNVDVKLPKAEKAAGLDSLPYKFWKWLATLPSPDSNETLEQETPKTFCLLECLVKVFNDIQHHRVDLATNFTEGWICPLYKKKDR</sequence>
<dbReference type="HOGENOM" id="CLU_136907_0_0_1"/>
<keyword evidence="2" id="KW-1185">Reference proteome</keyword>
<dbReference type="EMBL" id="KN832008">
    <property type="protein sequence ID" value="KIN99127.1"/>
    <property type="molecule type" value="Genomic_DNA"/>
</dbReference>
<accession>A0A0C3IQ96</accession>
<dbReference type="Proteomes" id="UP000054217">
    <property type="component" value="Unassembled WGS sequence"/>
</dbReference>